<organism evidence="1 2">
    <name type="scientific">Colocasia esculenta</name>
    <name type="common">Wild taro</name>
    <name type="synonym">Arum esculentum</name>
    <dbReference type="NCBI Taxonomy" id="4460"/>
    <lineage>
        <taxon>Eukaryota</taxon>
        <taxon>Viridiplantae</taxon>
        <taxon>Streptophyta</taxon>
        <taxon>Embryophyta</taxon>
        <taxon>Tracheophyta</taxon>
        <taxon>Spermatophyta</taxon>
        <taxon>Magnoliopsida</taxon>
        <taxon>Liliopsida</taxon>
        <taxon>Araceae</taxon>
        <taxon>Aroideae</taxon>
        <taxon>Colocasieae</taxon>
        <taxon>Colocasia</taxon>
    </lineage>
</organism>
<keyword evidence="2" id="KW-1185">Reference proteome</keyword>
<evidence type="ECO:0000313" key="2">
    <source>
        <dbReference type="Proteomes" id="UP000652761"/>
    </source>
</evidence>
<comment type="caution">
    <text evidence="1">The sequence shown here is derived from an EMBL/GenBank/DDBJ whole genome shotgun (WGS) entry which is preliminary data.</text>
</comment>
<accession>A0A843UDV1</accession>
<reference evidence="1" key="1">
    <citation type="submission" date="2017-07" db="EMBL/GenBank/DDBJ databases">
        <title>Taro Niue Genome Assembly and Annotation.</title>
        <authorList>
            <person name="Atibalentja N."/>
            <person name="Keating K."/>
            <person name="Fields C.J."/>
        </authorList>
    </citation>
    <scope>NUCLEOTIDE SEQUENCE</scope>
    <source>
        <strain evidence="1">Niue_2</strain>
        <tissue evidence="1">Leaf</tissue>
    </source>
</reference>
<dbReference type="EMBL" id="NMUH01000499">
    <property type="protein sequence ID" value="MQL80286.1"/>
    <property type="molecule type" value="Genomic_DNA"/>
</dbReference>
<protein>
    <submittedName>
        <fullName evidence="1">Uncharacterized protein</fullName>
    </submittedName>
</protein>
<name>A0A843UDV1_COLES</name>
<gene>
    <name evidence="1" type="ORF">Taro_012732</name>
</gene>
<dbReference type="AlphaFoldDB" id="A0A843UDV1"/>
<sequence>MRHDFNHRGFLNNPGQAKLQGFCSVRGRGCAGFLVDFGVEARGWRVLAAGSSCEVEGTPRDLHTVRSLRSQQMFTTSILVYGLLELEEFPTEPMTSEAHPYSPQEK</sequence>
<dbReference type="Proteomes" id="UP000652761">
    <property type="component" value="Unassembled WGS sequence"/>
</dbReference>
<evidence type="ECO:0000313" key="1">
    <source>
        <dbReference type="EMBL" id="MQL80286.1"/>
    </source>
</evidence>
<proteinExistence type="predicted"/>
<feature type="non-terminal residue" evidence="1">
    <location>
        <position position="1"/>
    </location>
</feature>